<comment type="caution">
    <text evidence="2">The sequence shown here is derived from an EMBL/GenBank/DDBJ whole genome shotgun (WGS) entry which is preliminary data.</text>
</comment>
<dbReference type="EMBL" id="JABURA010000004">
    <property type="protein sequence ID" value="NUB93968.1"/>
    <property type="molecule type" value="Genomic_DNA"/>
</dbReference>
<feature type="compositionally biased region" description="Acidic residues" evidence="1">
    <location>
        <begin position="1"/>
        <end position="16"/>
    </location>
</feature>
<gene>
    <name evidence="2" type="ORF">HT576_23625</name>
</gene>
<reference evidence="2" key="1">
    <citation type="submission" date="2020-06" db="EMBL/GenBank/DDBJ databases">
        <title>Haloterrigena sp. nov., an extremely halophilic archaeon isolated from a saline sediment.</title>
        <authorList>
            <person name="Liu B.-B."/>
        </authorList>
    </citation>
    <scope>NUCLEOTIDE SEQUENCE</scope>
    <source>
        <strain evidence="2">SYSU A121-1</strain>
    </source>
</reference>
<evidence type="ECO:0000256" key="1">
    <source>
        <dbReference type="SAM" id="MobiDB-lite"/>
    </source>
</evidence>
<feature type="compositionally biased region" description="Acidic residues" evidence="1">
    <location>
        <begin position="70"/>
        <end position="79"/>
    </location>
</feature>
<dbReference type="GeneID" id="8745715"/>
<dbReference type="OrthoDB" id="170691at2157"/>
<dbReference type="AlphaFoldDB" id="A0A8J8GPL7"/>
<proteinExistence type="predicted"/>
<feature type="compositionally biased region" description="Basic and acidic residues" evidence="1">
    <location>
        <begin position="46"/>
        <end position="58"/>
    </location>
</feature>
<evidence type="ECO:0000313" key="3">
    <source>
        <dbReference type="Proteomes" id="UP000728647"/>
    </source>
</evidence>
<dbReference type="Proteomes" id="UP000728647">
    <property type="component" value="Unassembled WGS sequence"/>
</dbReference>
<organism evidence="2 3">
    <name type="scientific">Haloterrigena gelatinilytica</name>
    <dbReference type="NCBI Taxonomy" id="2741724"/>
    <lineage>
        <taxon>Archaea</taxon>
        <taxon>Methanobacteriati</taxon>
        <taxon>Methanobacteriota</taxon>
        <taxon>Stenosarchaea group</taxon>
        <taxon>Halobacteria</taxon>
        <taxon>Halobacteriales</taxon>
        <taxon>Natrialbaceae</taxon>
        <taxon>Haloterrigena</taxon>
    </lineage>
</organism>
<feature type="region of interest" description="Disordered" evidence="1">
    <location>
        <begin position="1"/>
        <end position="79"/>
    </location>
</feature>
<dbReference type="RefSeq" id="WP_012946037.1">
    <property type="nucleotide sequence ID" value="NZ_JABURA010000004.1"/>
</dbReference>
<protein>
    <submittedName>
        <fullName evidence="2">Uncharacterized protein</fullName>
    </submittedName>
</protein>
<accession>A0A8J8GPL7</accession>
<sequence>MTESESEADEDRETDEADKTAELRSVYLSVTDGDTDPVVESQQEDSTSREIREERADEAVGPAELHGLDDAIDDAEPAD</sequence>
<evidence type="ECO:0000313" key="2">
    <source>
        <dbReference type="EMBL" id="NUB93968.1"/>
    </source>
</evidence>
<name>A0A8J8GPL7_9EURY</name>